<evidence type="ECO:0000256" key="2">
    <source>
        <dbReference type="ARBA" id="ARBA00022737"/>
    </source>
</evidence>
<dbReference type="InterPro" id="IPR019775">
    <property type="entry name" value="WD40_repeat_CS"/>
</dbReference>
<protein>
    <recommendedName>
        <fullName evidence="7">Autophagy-related protein 16 domain-containing protein</fullName>
    </recommendedName>
</protein>
<dbReference type="InterPro" id="IPR001680">
    <property type="entry name" value="WD40_rpt"/>
</dbReference>
<dbReference type="SUPFAM" id="SSF50978">
    <property type="entry name" value="WD40 repeat-like"/>
    <property type="match status" value="1"/>
</dbReference>
<dbReference type="AlphaFoldDB" id="A0ABD3RJQ5"/>
<gene>
    <name evidence="5" type="ORF">ACHAXA_009589</name>
</gene>
<dbReference type="InterPro" id="IPR015943">
    <property type="entry name" value="WD40/YVTN_repeat-like_dom_sf"/>
</dbReference>
<feature type="repeat" description="WD" evidence="3">
    <location>
        <begin position="390"/>
        <end position="431"/>
    </location>
</feature>
<dbReference type="CDD" id="cd00200">
    <property type="entry name" value="WD40"/>
    <property type="match status" value="1"/>
</dbReference>
<dbReference type="PANTHER" id="PTHR19878:SF8">
    <property type="entry name" value="AUTOPHAGY-RELATED 16, ISOFORM F"/>
    <property type="match status" value="1"/>
</dbReference>
<feature type="coiled-coil region" evidence="4">
    <location>
        <begin position="61"/>
        <end position="144"/>
    </location>
</feature>
<evidence type="ECO:0000256" key="3">
    <source>
        <dbReference type="PROSITE-ProRule" id="PRU00221"/>
    </source>
</evidence>
<feature type="repeat" description="WD" evidence="3">
    <location>
        <begin position="433"/>
        <end position="474"/>
    </location>
</feature>
<feature type="repeat" description="WD" evidence="3">
    <location>
        <begin position="306"/>
        <end position="348"/>
    </location>
</feature>
<dbReference type="PANTHER" id="PTHR19878">
    <property type="entry name" value="AUTOPHAGY PROTEIN 16-LIKE"/>
    <property type="match status" value="1"/>
</dbReference>
<evidence type="ECO:0000313" key="6">
    <source>
        <dbReference type="Proteomes" id="UP001530377"/>
    </source>
</evidence>
<evidence type="ECO:0000256" key="1">
    <source>
        <dbReference type="ARBA" id="ARBA00022574"/>
    </source>
</evidence>
<accession>A0ABD3RJQ5</accession>
<dbReference type="EMBL" id="JALLPB020000223">
    <property type="protein sequence ID" value="KAL3811971.1"/>
    <property type="molecule type" value="Genomic_DNA"/>
</dbReference>
<dbReference type="PROSITE" id="PS50294">
    <property type="entry name" value="WD_REPEATS_REGION"/>
    <property type="match status" value="1"/>
</dbReference>
<dbReference type="PRINTS" id="PR00320">
    <property type="entry name" value="GPROTEINBRPT"/>
</dbReference>
<name>A0ABD3RJQ5_9STRA</name>
<evidence type="ECO:0000313" key="5">
    <source>
        <dbReference type="EMBL" id="KAL3811971.1"/>
    </source>
</evidence>
<keyword evidence="2" id="KW-0677">Repeat</keyword>
<evidence type="ECO:0008006" key="7">
    <source>
        <dbReference type="Google" id="ProtNLM"/>
    </source>
</evidence>
<keyword evidence="6" id="KW-1185">Reference proteome</keyword>
<keyword evidence="1 3" id="KW-0853">WD repeat</keyword>
<dbReference type="PROSITE" id="PS50082">
    <property type="entry name" value="WD_REPEATS_2"/>
    <property type="match status" value="3"/>
</dbReference>
<dbReference type="SMART" id="SM00320">
    <property type="entry name" value="WD40"/>
    <property type="match status" value="7"/>
</dbReference>
<dbReference type="Gene3D" id="2.130.10.10">
    <property type="entry name" value="YVTN repeat-like/Quinoprotein amine dehydrogenase"/>
    <property type="match status" value="3"/>
</dbReference>
<dbReference type="InterPro" id="IPR020472">
    <property type="entry name" value="WD40_PAC1"/>
</dbReference>
<comment type="caution">
    <text evidence="5">The sequence shown here is derived from an EMBL/GenBank/DDBJ whole genome shotgun (WGS) entry which is preliminary data.</text>
</comment>
<dbReference type="InterPro" id="IPR036322">
    <property type="entry name" value="WD40_repeat_dom_sf"/>
</dbReference>
<keyword evidence="4" id="KW-0175">Coiled coil</keyword>
<reference evidence="5 6" key="1">
    <citation type="submission" date="2024-10" db="EMBL/GenBank/DDBJ databases">
        <title>Updated reference genomes for cyclostephanoid diatoms.</title>
        <authorList>
            <person name="Roberts W.R."/>
            <person name="Alverson A.J."/>
        </authorList>
    </citation>
    <scope>NUCLEOTIDE SEQUENCE [LARGE SCALE GENOMIC DNA]</scope>
    <source>
        <strain evidence="5 6">AJA228-03</strain>
    </source>
</reference>
<dbReference type="Pfam" id="PF00400">
    <property type="entry name" value="WD40"/>
    <property type="match status" value="3"/>
</dbReference>
<proteinExistence type="predicted"/>
<sequence length="601" mass="66050">MSAGAWCPQHAPATDHRFARRKLGIAPNIRLSPEIMNDLYSLIEERNRRETLPFLSIHSSNAYLRNHVDTLQARCESLERQYLEQQQIIAAQQQSIDLSSDAAASTKIEVRLREQIAKLQGDLREKVQNEVKSAAEAIEASNELAKSKGENAAQEAIISNLRMELARCDGIITHLQSELENSKSLARLAGKQIDGLKDAIRSLQEENDEISKLNKRLVDETVSDKEKMADQLNNMNTTIESQQKEVNMLRSYAKMGKGQIGGLFRGMLGDKNNSTPNTDKSNDADTNLKRQWGENTALPSQPLYTIKAHRDDASCVRYDGTNLNRVATASSDATVRVFDTSNGHLESTFSAGGRQPLIGVDIGGDIVCGCGADKTCRVWHLQTKRMIHQLAGHSQKITCVRLFPGEKSIITGSADRSIRLWDISRHIYTQTTTFRHSSTSNCVDVCSETSTAMSGHLDGGIRLWDARTRDRALDIPSLHEGGVTSVQFKPRKCHEILTNGRDSTLKVVDARTSTVIKTLSDRDFRTLTNQASSSFSPNGAYAAAGSGDSGDIFVWNVLTGDLEKRLSSHQCGALGLAWGMGGTNGQQVASIDKSGVLILWA</sequence>
<dbReference type="InterPro" id="IPR045160">
    <property type="entry name" value="ATG16"/>
</dbReference>
<dbReference type="Proteomes" id="UP001530377">
    <property type="component" value="Unassembled WGS sequence"/>
</dbReference>
<evidence type="ECO:0000256" key="4">
    <source>
        <dbReference type="SAM" id="Coils"/>
    </source>
</evidence>
<feature type="coiled-coil region" evidence="4">
    <location>
        <begin position="186"/>
        <end position="245"/>
    </location>
</feature>
<dbReference type="PROSITE" id="PS00678">
    <property type="entry name" value="WD_REPEATS_1"/>
    <property type="match status" value="2"/>
</dbReference>
<organism evidence="5 6">
    <name type="scientific">Cyclostephanos tholiformis</name>
    <dbReference type="NCBI Taxonomy" id="382380"/>
    <lineage>
        <taxon>Eukaryota</taxon>
        <taxon>Sar</taxon>
        <taxon>Stramenopiles</taxon>
        <taxon>Ochrophyta</taxon>
        <taxon>Bacillariophyta</taxon>
        <taxon>Coscinodiscophyceae</taxon>
        <taxon>Thalassiosirophycidae</taxon>
        <taxon>Stephanodiscales</taxon>
        <taxon>Stephanodiscaceae</taxon>
        <taxon>Cyclostephanos</taxon>
    </lineage>
</organism>